<protein>
    <submittedName>
        <fullName evidence="1">Uncharacterized protein</fullName>
    </submittedName>
</protein>
<sequence length="187" mass="21200">MKFSTLHFSKLFGKKFRDDCTPEQIRAFDASYHEVKEISITLYAHLAGCPSGPFPDWDINQVMDFFGQLGADESERSFGITQLSLWRAMTTGQQPAEASLIVHNKMWIGKEFLAAGGVRDIMWHGEKFYILRALIDEAILKGELSQPEQELPEQSRKDAEFSRDLAASTLTYQCLCEISRTASPENK</sequence>
<keyword evidence="2" id="KW-1185">Reference proteome</keyword>
<name>A0ABR3GFL6_9PEZI</name>
<gene>
    <name evidence="1" type="ORF">Q9L58_006734</name>
</gene>
<dbReference type="Proteomes" id="UP001447188">
    <property type="component" value="Unassembled WGS sequence"/>
</dbReference>
<reference evidence="1 2" key="1">
    <citation type="submission" date="2024-02" db="EMBL/GenBank/DDBJ databases">
        <title>Discinaceae phylogenomics.</title>
        <authorList>
            <person name="Dirks A.C."/>
            <person name="James T.Y."/>
        </authorList>
    </citation>
    <scope>NUCLEOTIDE SEQUENCE [LARGE SCALE GENOMIC DNA]</scope>
    <source>
        <strain evidence="1 2">ACD0624</strain>
    </source>
</reference>
<proteinExistence type="predicted"/>
<accession>A0ABR3GFL6</accession>
<evidence type="ECO:0000313" key="2">
    <source>
        <dbReference type="Proteomes" id="UP001447188"/>
    </source>
</evidence>
<comment type="caution">
    <text evidence="1">The sequence shown here is derived from an EMBL/GenBank/DDBJ whole genome shotgun (WGS) entry which is preliminary data.</text>
</comment>
<evidence type="ECO:0000313" key="1">
    <source>
        <dbReference type="EMBL" id="KAL0634331.1"/>
    </source>
</evidence>
<dbReference type="EMBL" id="JBBBZM010000097">
    <property type="protein sequence ID" value="KAL0634331.1"/>
    <property type="molecule type" value="Genomic_DNA"/>
</dbReference>
<organism evidence="1 2">
    <name type="scientific">Discina gigas</name>
    <dbReference type="NCBI Taxonomy" id="1032678"/>
    <lineage>
        <taxon>Eukaryota</taxon>
        <taxon>Fungi</taxon>
        <taxon>Dikarya</taxon>
        <taxon>Ascomycota</taxon>
        <taxon>Pezizomycotina</taxon>
        <taxon>Pezizomycetes</taxon>
        <taxon>Pezizales</taxon>
        <taxon>Discinaceae</taxon>
        <taxon>Discina</taxon>
    </lineage>
</organism>